<keyword evidence="2" id="KW-0614">Plasmid</keyword>
<dbReference type="RefSeq" id="WP_306951801.1">
    <property type="nucleotide sequence ID" value="NZ_CP132977.1"/>
</dbReference>
<dbReference type="EMBL" id="CP132977">
    <property type="protein sequence ID" value="WMD23905.1"/>
    <property type="molecule type" value="Genomic_DNA"/>
</dbReference>
<feature type="region of interest" description="Disordered" evidence="1">
    <location>
        <begin position="191"/>
        <end position="212"/>
    </location>
</feature>
<protein>
    <submittedName>
        <fullName evidence="2">Uncharacterized protein</fullName>
    </submittedName>
</protein>
<keyword evidence="3" id="KW-1185">Reference proteome</keyword>
<reference evidence="2 3" key="1">
    <citation type="submission" date="2023-08" db="EMBL/GenBank/DDBJ databases">
        <title>Achromobacter seleniivolatilans sp. nov., isolated from seleniferous soil.</title>
        <authorList>
            <person name="Zhang S."/>
            <person name="Li K."/>
            <person name="Peng J."/>
            <person name="Zhao Q."/>
            <person name="Wang H."/>
            <person name="Guo Y."/>
        </authorList>
    </citation>
    <scope>NUCLEOTIDE SEQUENCE [LARGE SCALE GENOMIC DNA]</scope>
    <source>
        <strain evidence="2 3">R39</strain>
        <plasmid evidence="2 3">unnamed</plasmid>
    </source>
</reference>
<gene>
    <name evidence="2" type="ORF">RAS12_30195</name>
</gene>
<sequence length="233" mass="26099">MKASTYAAFLGLNGIPVRELRERTAERDACIILTDDISISIKGRTFDINQWVEAQQQLSRYSYTDKWKAASLLATLPGLTAHFVVSEDVGGIEYQRTTLLSVSFARAVEDARAIYRRSGRSTMVQLLQCSYLLLLIRGGDEAKEEYPPLVAPVPQANRAARPGRRRQHVAKHLANGNRLYRGIEIVRDPSRSAEAGGQWHATTRGSLSRFDNVQEAKDHIDEMFGSKPRSPTR</sequence>
<evidence type="ECO:0000313" key="2">
    <source>
        <dbReference type="EMBL" id="WMD23905.1"/>
    </source>
</evidence>
<dbReference type="Proteomes" id="UP001234798">
    <property type="component" value="Plasmid unnamed"/>
</dbReference>
<name>A0ABY9MAN0_9BURK</name>
<proteinExistence type="predicted"/>
<feature type="compositionally biased region" description="Polar residues" evidence="1">
    <location>
        <begin position="200"/>
        <end position="211"/>
    </location>
</feature>
<geneLocation type="plasmid" evidence="2 3">
    <name>unnamed</name>
</geneLocation>
<evidence type="ECO:0000256" key="1">
    <source>
        <dbReference type="SAM" id="MobiDB-lite"/>
    </source>
</evidence>
<organism evidence="2 3">
    <name type="scientific">Achromobacter seleniivolatilans</name>
    <dbReference type="NCBI Taxonomy" id="3047478"/>
    <lineage>
        <taxon>Bacteria</taxon>
        <taxon>Pseudomonadati</taxon>
        <taxon>Pseudomonadota</taxon>
        <taxon>Betaproteobacteria</taxon>
        <taxon>Burkholderiales</taxon>
        <taxon>Alcaligenaceae</taxon>
        <taxon>Achromobacter</taxon>
    </lineage>
</organism>
<evidence type="ECO:0000313" key="3">
    <source>
        <dbReference type="Proteomes" id="UP001234798"/>
    </source>
</evidence>
<accession>A0ABY9MAN0</accession>